<proteinExistence type="predicted"/>
<dbReference type="InterPro" id="IPR020138">
    <property type="entry name" value="Uncharacterised_YqzF"/>
</dbReference>
<keyword evidence="3" id="KW-1185">Reference proteome</keyword>
<keyword evidence="1" id="KW-0472">Membrane</keyword>
<evidence type="ECO:0000313" key="2">
    <source>
        <dbReference type="EMBL" id="PSJ99881.1"/>
    </source>
</evidence>
<dbReference type="Pfam" id="PF11118">
    <property type="entry name" value="DUF2627"/>
    <property type="match status" value="1"/>
</dbReference>
<feature type="transmembrane region" description="Helical" evidence="1">
    <location>
        <begin position="46"/>
        <end position="64"/>
    </location>
</feature>
<name>A0A2P7VKY4_9BACL</name>
<dbReference type="Proteomes" id="UP000240419">
    <property type="component" value="Unassembled WGS sequence"/>
</dbReference>
<gene>
    <name evidence="2" type="ORF">C7R93_04220</name>
</gene>
<organism evidence="2 3">
    <name type="scientific">Brevibacillus fortis</name>
    <dbReference type="NCBI Taxonomy" id="2126352"/>
    <lineage>
        <taxon>Bacteria</taxon>
        <taxon>Bacillati</taxon>
        <taxon>Bacillota</taxon>
        <taxon>Bacilli</taxon>
        <taxon>Bacillales</taxon>
        <taxon>Paenibacillaceae</taxon>
        <taxon>Brevibacillus</taxon>
    </lineage>
</organism>
<evidence type="ECO:0000256" key="1">
    <source>
        <dbReference type="SAM" id="Phobius"/>
    </source>
</evidence>
<dbReference type="RefSeq" id="WP_007720834.1">
    <property type="nucleotide sequence ID" value="NZ_JBCNIW010000016.1"/>
</dbReference>
<feature type="transmembrane region" description="Helical" evidence="1">
    <location>
        <begin position="7"/>
        <end position="26"/>
    </location>
</feature>
<keyword evidence="1" id="KW-1133">Transmembrane helix</keyword>
<dbReference type="AlphaFoldDB" id="A0A2P7VKY4"/>
<evidence type="ECO:0000313" key="3">
    <source>
        <dbReference type="Proteomes" id="UP000240419"/>
    </source>
</evidence>
<dbReference type="GeneID" id="95751404"/>
<comment type="caution">
    <text evidence="2">The sequence shown here is derived from an EMBL/GenBank/DDBJ whole genome shotgun (WGS) entry which is preliminary data.</text>
</comment>
<protein>
    <submittedName>
        <fullName evidence="2">DUF2627 domain-containing protein</fullName>
    </submittedName>
</protein>
<dbReference type="EMBL" id="PXZM01000003">
    <property type="protein sequence ID" value="PSJ99881.1"/>
    <property type="molecule type" value="Genomic_DNA"/>
</dbReference>
<keyword evidence="1" id="KW-0812">Transmembrane</keyword>
<accession>A0A2P7VKY4</accession>
<dbReference type="OrthoDB" id="2989757at2"/>
<sequence length="86" mass="9832">MVFQKIIALLIMVIPAAIAMYGIKLIRDAFFYSASPDVGFLWGKLILGILAFAIPVWFIAGFILHHERKKNRVQPRFMVPEPDDED</sequence>
<reference evidence="2 3" key="1">
    <citation type="submission" date="2018-03" db="EMBL/GenBank/DDBJ databases">
        <title>Brevisbacillus phylogenomics.</title>
        <authorList>
            <person name="Dunlap C."/>
        </authorList>
    </citation>
    <scope>NUCLEOTIDE SEQUENCE [LARGE SCALE GENOMIC DNA]</scope>
    <source>
        <strain evidence="2 3">NRRL NRS-1210</strain>
    </source>
</reference>